<name>A0A6V7XL08_MELEN</name>
<sequence length="40" mass="5128">MKNMFWITKLQFKKFFISLYKSTWFLIWKNGEVIDQKYYL</sequence>
<comment type="caution">
    <text evidence="1">The sequence shown here is derived from an EMBL/GenBank/DDBJ whole genome shotgun (WGS) entry which is preliminary data.</text>
</comment>
<dbReference type="Proteomes" id="UP000580250">
    <property type="component" value="Unassembled WGS sequence"/>
</dbReference>
<dbReference type="AlphaFoldDB" id="A0A6V7XL08"/>
<evidence type="ECO:0000313" key="2">
    <source>
        <dbReference type="Proteomes" id="UP000580250"/>
    </source>
</evidence>
<evidence type="ECO:0000313" key="1">
    <source>
        <dbReference type="EMBL" id="CAD2199948.1"/>
    </source>
</evidence>
<gene>
    <name evidence="1" type="ORF">MENT_LOCUS53382</name>
</gene>
<proteinExistence type="predicted"/>
<reference evidence="1 2" key="1">
    <citation type="submission" date="2020-08" db="EMBL/GenBank/DDBJ databases">
        <authorList>
            <person name="Koutsovoulos G."/>
            <person name="Danchin GJ E."/>
        </authorList>
    </citation>
    <scope>NUCLEOTIDE SEQUENCE [LARGE SCALE GENOMIC DNA]</scope>
</reference>
<protein>
    <submittedName>
        <fullName evidence="1">Uncharacterized protein</fullName>
    </submittedName>
</protein>
<accession>A0A6V7XL08</accession>
<dbReference type="EMBL" id="CAJEWN010001772">
    <property type="protein sequence ID" value="CAD2199948.1"/>
    <property type="molecule type" value="Genomic_DNA"/>
</dbReference>
<organism evidence="1 2">
    <name type="scientific">Meloidogyne enterolobii</name>
    <name type="common">Root-knot nematode worm</name>
    <name type="synonym">Meloidogyne mayaguensis</name>
    <dbReference type="NCBI Taxonomy" id="390850"/>
    <lineage>
        <taxon>Eukaryota</taxon>
        <taxon>Metazoa</taxon>
        <taxon>Ecdysozoa</taxon>
        <taxon>Nematoda</taxon>
        <taxon>Chromadorea</taxon>
        <taxon>Rhabditida</taxon>
        <taxon>Tylenchina</taxon>
        <taxon>Tylenchomorpha</taxon>
        <taxon>Tylenchoidea</taxon>
        <taxon>Meloidogynidae</taxon>
        <taxon>Meloidogyninae</taxon>
        <taxon>Meloidogyne</taxon>
    </lineage>
</organism>